<feature type="compositionally biased region" description="Polar residues" evidence="1">
    <location>
        <begin position="257"/>
        <end position="267"/>
    </location>
</feature>
<organism evidence="4 5">
    <name type="scientific">Cephalotrichum gorgonifer</name>
    <dbReference type="NCBI Taxonomy" id="2041049"/>
    <lineage>
        <taxon>Eukaryota</taxon>
        <taxon>Fungi</taxon>
        <taxon>Dikarya</taxon>
        <taxon>Ascomycota</taxon>
        <taxon>Pezizomycotina</taxon>
        <taxon>Sordariomycetes</taxon>
        <taxon>Hypocreomycetidae</taxon>
        <taxon>Microascales</taxon>
        <taxon>Microascaceae</taxon>
        <taxon>Cephalotrichum</taxon>
    </lineage>
</organism>
<comment type="caution">
    <text evidence="4">The sequence shown here is derived from an EMBL/GenBank/DDBJ whole genome shotgun (WGS) entry which is preliminary data.</text>
</comment>
<evidence type="ECO:0000256" key="3">
    <source>
        <dbReference type="SAM" id="SignalP"/>
    </source>
</evidence>
<keyword evidence="5" id="KW-1185">Reference proteome</keyword>
<feature type="region of interest" description="Disordered" evidence="1">
    <location>
        <begin position="418"/>
        <end position="445"/>
    </location>
</feature>
<keyword evidence="2" id="KW-0472">Membrane</keyword>
<feature type="region of interest" description="Disordered" evidence="1">
    <location>
        <begin position="362"/>
        <end position="394"/>
    </location>
</feature>
<accession>A0AAE8SRK8</accession>
<evidence type="ECO:0000313" key="4">
    <source>
        <dbReference type="EMBL" id="SPN97647.1"/>
    </source>
</evidence>
<gene>
    <name evidence="4" type="ORF">DNG_01160</name>
</gene>
<feature type="signal peptide" evidence="3">
    <location>
        <begin position="1"/>
        <end position="18"/>
    </location>
</feature>
<dbReference type="AlphaFoldDB" id="A0AAE8SRK8"/>
<proteinExistence type="predicted"/>
<keyword evidence="2" id="KW-0812">Transmembrane</keyword>
<keyword evidence="2" id="KW-1133">Transmembrane helix</keyword>
<feature type="compositionally biased region" description="Pro residues" evidence="1">
    <location>
        <begin position="321"/>
        <end position="330"/>
    </location>
</feature>
<feature type="region of interest" description="Disordered" evidence="1">
    <location>
        <begin position="211"/>
        <end position="350"/>
    </location>
</feature>
<evidence type="ECO:0000256" key="1">
    <source>
        <dbReference type="SAM" id="MobiDB-lite"/>
    </source>
</evidence>
<protein>
    <submittedName>
        <fullName evidence="4">Uncharacterized protein</fullName>
    </submittedName>
</protein>
<reference evidence="4" key="1">
    <citation type="submission" date="2018-03" db="EMBL/GenBank/DDBJ databases">
        <authorList>
            <person name="Guldener U."/>
        </authorList>
    </citation>
    <scope>NUCLEOTIDE SEQUENCE</scope>
</reference>
<feature type="transmembrane region" description="Helical" evidence="2">
    <location>
        <begin position="134"/>
        <end position="156"/>
    </location>
</feature>
<evidence type="ECO:0000313" key="5">
    <source>
        <dbReference type="Proteomes" id="UP001187682"/>
    </source>
</evidence>
<dbReference type="Proteomes" id="UP001187682">
    <property type="component" value="Unassembled WGS sequence"/>
</dbReference>
<feature type="compositionally biased region" description="Polar residues" evidence="1">
    <location>
        <begin position="279"/>
        <end position="301"/>
    </location>
</feature>
<evidence type="ECO:0000256" key="2">
    <source>
        <dbReference type="SAM" id="Phobius"/>
    </source>
</evidence>
<feature type="chain" id="PRO_5041990119" evidence="3">
    <location>
        <begin position="19"/>
        <end position="445"/>
    </location>
</feature>
<sequence>MTPVLFVFLAFTVTFTVTSPLYGPVALGTSCASLCAELSQTGGSVCEDSAFAEDKKQVVPELQACFACLHESGYIVGKDEEEASRIWHLFLRTVWAGCKRNPRLSGASLSLDRSYSPQVLHRRQTKDAKNLSKAAIAGIAAGSTIAFLLVMAALLIRYRRRHARQSEMSPPGRWKGPRPLRTASSLDFRCRTRVTPMASRVDFRRLHGHDRDWEVGEGGGEIGGEEKRAPWGVQPGDALGSNPVLASTLPGYIPAGSGSSPPTQSNAPGWDGPTEGPHSRSTNPPYVTNANTISPNATTAAPSPRVPAPAYSPQRGVSPYTPTPATPPSATPSAASPSIEAPSSTKSSAPLLPARQTFLPMQYGSVSPSSHHSAESGDRPRYSPGYQGWETPAPTKTLRTQRGRWDLHARLILQEGVDSSATTPEMGMGVRGPTWAGTRPAEIRV</sequence>
<name>A0AAE8SRK8_9PEZI</name>
<feature type="compositionally biased region" description="Basic and acidic residues" evidence="1">
    <location>
        <begin position="372"/>
        <end position="381"/>
    </location>
</feature>
<dbReference type="EMBL" id="ONZQ02000001">
    <property type="protein sequence ID" value="SPN97647.1"/>
    <property type="molecule type" value="Genomic_DNA"/>
</dbReference>
<keyword evidence="3" id="KW-0732">Signal</keyword>
<feature type="compositionally biased region" description="Low complexity" evidence="1">
    <location>
        <begin position="331"/>
        <end position="345"/>
    </location>
</feature>